<dbReference type="AlphaFoldDB" id="A0A5N5WFR4"/>
<dbReference type="OrthoDB" id="538223at2759"/>
<evidence type="ECO:0000256" key="6">
    <source>
        <dbReference type="ARBA" id="ARBA00043913"/>
    </source>
</evidence>
<dbReference type="PROSITE" id="PS50294">
    <property type="entry name" value="WD_REPEATS_REGION"/>
    <property type="match status" value="1"/>
</dbReference>
<keyword evidence="2 7" id="KW-0853">WD repeat</keyword>
<name>A0A5N5WFR4_9EURO</name>
<evidence type="ECO:0000313" key="9">
    <source>
        <dbReference type="Proteomes" id="UP000326565"/>
    </source>
</evidence>
<evidence type="ECO:0000256" key="7">
    <source>
        <dbReference type="PROSITE-ProRule" id="PRU00221"/>
    </source>
</evidence>
<dbReference type="SMART" id="SM00320">
    <property type="entry name" value="WD40"/>
    <property type="match status" value="1"/>
</dbReference>
<dbReference type="PANTHER" id="PTHR22847">
    <property type="entry name" value="WD40 REPEAT PROTEIN"/>
    <property type="match status" value="1"/>
</dbReference>
<dbReference type="GO" id="GO:0005741">
    <property type="term" value="C:mitochondrial outer membrane"/>
    <property type="evidence" value="ECO:0007669"/>
    <property type="project" value="UniProtKB-SubCell"/>
</dbReference>
<organism evidence="8 9">
    <name type="scientific">Aspergillus leporis</name>
    <dbReference type="NCBI Taxonomy" id="41062"/>
    <lineage>
        <taxon>Eukaryota</taxon>
        <taxon>Fungi</taxon>
        <taxon>Dikarya</taxon>
        <taxon>Ascomycota</taxon>
        <taxon>Pezizomycotina</taxon>
        <taxon>Eurotiomycetes</taxon>
        <taxon>Eurotiomycetidae</taxon>
        <taxon>Eurotiales</taxon>
        <taxon>Aspergillaceae</taxon>
        <taxon>Aspergillus</taxon>
        <taxon>Aspergillus subgen. Circumdati</taxon>
    </lineage>
</organism>
<dbReference type="InterPro" id="IPR036322">
    <property type="entry name" value="WD40_repeat_dom_sf"/>
</dbReference>
<dbReference type="EMBL" id="ML732591">
    <property type="protein sequence ID" value="KAB8067076.1"/>
    <property type="molecule type" value="Genomic_DNA"/>
</dbReference>
<sequence length="117" mass="12897">MHQLTLEGHSSRVYSVAFSLDGLTLASGSNDGTIKLWDTTTGTHRQTLEDHSSDVNSVLNESNCKVRVSLSNTWIALDGENLLWLPAEYRSFKCFAVKDATLALGYHDGRVSIIGFH</sequence>
<protein>
    <recommendedName>
        <fullName evidence="5">Mitochondrial division protein 1</fullName>
    </recommendedName>
</protein>
<reference evidence="8 9" key="1">
    <citation type="submission" date="2019-04" db="EMBL/GenBank/DDBJ databases">
        <title>Friends and foes A comparative genomics study of 23 Aspergillus species from section Flavi.</title>
        <authorList>
            <consortium name="DOE Joint Genome Institute"/>
            <person name="Kjaerbolling I."/>
            <person name="Vesth T."/>
            <person name="Frisvad J.C."/>
            <person name="Nybo J.L."/>
            <person name="Theobald S."/>
            <person name="Kildgaard S."/>
            <person name="Isbrandt T."/>
            <person name="Kuo A."/>
            <person name="Sato A."/>
            <person name="Lyhne E.K."/>
            <person name="Kogle M.E."/>
            <person name="Wiebenga A."/>
            <person name="Kun R.S."/>
            <person name="Lubbers R.J."/>
            <person name="Makela M.R."/>
            <person name="Barry K."/>
            <person name="Chovatia M."/>
            <person name="Clum A."/>
            <person name="Daum C."/>
            <person name="Haridas S."/>
            <person name="He G."/>
            <person name="LaButti K."/>
            <person name="Lipzen A."/>
            <person name="Mondo S."/>
            <person name="Riley R."/>
            <person name="Salamov A."/>
            <person name="Simmons B.A."/>
            <person name="Magnuson J.K."/>
            <person name="Henrissat B."/>
            <person name="Mortensen U.H."/>
            <person name="Larsen T.O."/>
            <person name="Devries R.P."/>
            <person name="Grigoriev I.V."/>
            <person name="Machida M."/>
            <person name="Baker S.E."/>
            <person name="Andersen M.R."/>
        </authorList>
    </citation>
    <scope>NUCLEOTIDE SEQUENCE [LARGE SCALE GENOMIC DNA]</scope>
    <source>
        <strain evidence="8 9">CBS 151.66</strain>
    </source>
</reference>
<dbReference type="Proteomes" id="UP000326565">
    <property type="component" value="Unassembled WGS sequence"/>
</dbReference>
<dbReference type="InterPro" id="IPR019775">
    <property type="entry name" value="WD40_repeat_CS"/>
</dbReference>
<comment type="function">
    <text evidence="6">Involved in mitochondrial fission. Acts as an adapter protein required to form mitochondrial fission complexes. Formation of these complexes is required to promote constriction and fission of the mitochondrial compartment at a late step in mitochondrial division.</text>
</comment>
<evidence type="ECO:0000256" key="1">
    <source>
        <dbReference type="ARBA" id="ARBA00004570"/>
    </source>
</evidence>
<dbReference type="PROSITE" id="PS00678">
    <property type="entry name" value="WD_REPEATS_1"/>
    <property type="match status" value="1"/>
</dbReference>
<evidence type="ECO:0000256" key="5">
    <source>
        <dbReference type="ARBA" id="ARBA00039789"/>
    </source>
</evidence>
<dbReference type="InterPro" id="IPR001680">
    <property type="entry name" value="WD40_rpt"/>
</dbReference>
<dbReference type="Gene3D" id="2.130.10.10">
    <property type="entry name" value="YVTN repeat-like/Quinoprotein amine dehydrogenase"/>
    <property type="match status" value="1"/>
</dbReference>
<evidence type="ECO:0000256" key="2">
    <source>
        <dbReference type="ARBA" id="ARBA00022574"/>
    </source>
</evidence>
<dbReference type="InterPro" id="IPR015943">
    <property type="entry name" value="WD40/YVTN_repeat-like_dom_sf"/>
</dbReference>
<keyword evidence="9" id="KW-1185">Reference proteome</keyword>
<dbReference type="SUPFAM" id="SSF50978">
    <property type="entry name" value="WD40 repeat-like"/>
    <property type="match status" value="1"/>
</dbReference>
<feature type="repeat" description="WD" evidence="7">
    <location>
        <begin position="6"/>
        <end position="47"/>
    </location>
</feature>
<proteinExistence type="inferred from homology"/>
<keyword evidence="3" id="KW-0677">Repeat</keyword>
<dbReference type="Pfam" id="PF00400">
    <property type="entry name" value="WD40"/>
    <property type="match status" value="1"/>
</dbReference>
<dbReference type="PROSITE" id="PS50082">
    <property type="entry name" value="WD_REPEATS_2"/>
    <property type="match status" value="1"/>
</dbReference>
<feature type="non-terminal residue" evidence="8">
    <location>
        <position position="117"/>
    </location>
</feature>
<comment type="subcellular location">
    <subcellularLocation>
        <location evidence="1">Mitochondrion outer membrane</location>
        <topology evidence="1">Peripheral membrane protein</topology>
        <orientation evidence="1">Cytoplasmic side</orientation>
    </subcellularLocation>
</comment>
<evidence type="ECO:0000256" key="3">
    <source>
        <dbReference type="ARBA" id="ARBA00022737"/>
    </source>
</evidence>
<dbReference type="PANTHER" id="PTHR22847:SF637">
    <property type="entry name" value="WD REPEAT DOMAIN 5B"/>
    <property type="match status" value="1"/>
</dbReference>
<accession>A0A5N5WFR4</accession>
<evidence type="ECO:0000313" key="8">
    <source>
        <dbReference type="EMBL" id="KAB8067076.1"/>
    </source>
</evidence>
<comment type="similarity">
    <text evidence="4">Belongs to the WD repeat MDV1/CAF4 family.</text>
</comment>
<evidence type="ECO:0000256" key="4">
    <source>
        <dbReference type="ARBA" id="ARBA00038415"/>
    </source>
</evidence>
<dbReference type="GO" id="GO:1990234">
    <property type="term" value="C:transferase complex"/>
    <property type="evidence" value="ECO:0007669"/>
    <property type="project" value="UniProtKB-ARBA"/>
</dbReference>
<gene>
    <name evidence="8" type="ORF">BDV29DRAFT_186819</name>
</gene>